<feature type="compositionally biased region" description="Basic residues" evidence="1">
    <location>
        <begin position="108"/>
        <end position="122"/>
    </location>
</feature>
<proteinExistence type="predicted"/>
<organism evidence="2 3">
    <name type="scientific">Portunus trituberculatus</name>
    <name type="common">Swimming crab</name>
    <name type="synonym">Neptunus trituberculatus</name>
    <dbReference type="NCBI Taxonomy" id="210409"/>
    <lineage>
        <taxon>Eukaryota</taxon>
        <taxon>Metazoa</taxon>
        <taxon>Ecdysozoa</taxon>
        <taxon>Arthropoda</taxon>
        <taxon>Crustacea</taxon>
        <taxon>Multicrustacea</taxon>
        <taxon>Malacostraca</taxon>
        <taxon>Eumalacostraca</taxon>
        <taxon>Eucarida</taxon>
        <taxon>Decapoda</taxon>
        <taxon>Pleocyemata</taxon>
        <taxon>Brachyura</taxon>
        <taxon>Eubrachyura</taxon>
        <taxon>Portunoidea</taxon>
        <taxon>Portunidae</taxon>
        <taxon>Portuninae</taxon>
        <taxon>Portunus</taxon>
    </lineage>
</organism>
<name>A0A5B7DMM0_PORTR</name>
<comment type="caution">
    <text evidence="2">The sequence shown here is derived from an EMBL/GenBank/DDBJ whole genome shotgun (WGS) entry which is preliminary data.</text>
</comment>
<accession>A0A5B7DMM0</accession>
<protein>
    <submittedName>
        <fullName evidence="2">Uncharacterized protein</fullName>
    </submittedName>
</protein>
<dbReference type="Proteomes" id="UP000324222">
    <property type="component" value="Unassembled WGS sequence"/>
</dbReference>
<evidence type="ECO:0000313" key="2">
    <source>
        <dbReference type="EMBL" id="MPC22377.1"/>
    </source>
</evidence>
<dbReference type="AlphaFoldDB" id="A0A5B7DMM0"/>
<evidence type="ECO:0000313" key="3">
    <source>
        <dbReference type="Proteomes" id="UP000324222"/>
    </source>
</evidence>
<feature type="region of interest" description="Disordered" evidence="1">
    <location>
        <begin position="103"/>
        <end position="135"/>
    </location>
</feature>
<evidence type="ECO:0000256" key="1">
    <source>
        <dbReference type="SAM" id="MobiDB-lite"/>
    </source>
</evidence>
<dbReference type="EMBL" id="VSRR010001080">
    <property type="protein sequence ID" value="MPC22377.1"/>
    <property type="molecule type" value="Genomic_DNA"/>
</dbReference>
<gene>
    <name evidence="2" type="ORF">E2C01_015391</name>
</gene>
<sequence length="135" mass="15330">MRWASLGSGRGTWVRLRRPQLTVRPEHVHSAGHGDPWSSPRPPGDTSKVTRAARASRHARDMAGLECVQTRPVTLHRPTHGKPDRLPHCLAGWCRRVLQLPVTQSSPHTRRRSRNTRHHPCKKKADLSRTAKMNK</sequence>
<reference evidence="2 3" key="1">
    <citation type="submission" date="2019-05" db="EMBL/GenBank/DDBJ databases">
        <title>Another draft genome of Portunus trituberculatus and its Hox gene families provides insights of decapod evolution.</title>
        <authorList>
            <person name="Jeong J.-H."/>
            <person name="Song I."/>
            <person name="Kim S."/>
            <person name="Choi T."/>
            <person name="Kim D."/>
            <person name="Ryu S."/>
            <person name="Kim W."/>
        </authorList>
    </citation>
    <scope>NUCLEOTIDE SEQUENCE [LARGE SCALE GENOMIC DNA]</scope>
    <source>
        <tissue evidence="2">Muscle</tissue>
    </source>
</reference>
<keyword evidence="3" id="KW-1185">Reference proteome</keyword>
<feature type="region of interest" description="Disordered" evidence="1">
    <location>
        <begin position="24"/>
        <end position="61"/>
    </location>
</feature>